<feature type="active site" evidence="10 11">
    <location>
        <position position="832"/>
    </location>
</feature>
<dbReference type="FunFam" id="3.90.70.10:FF:000010">
    <property type="entry name" value="Calpain 15"/>
    <property type="match status" value="1"/>
</dbReference>
<reference evidence="16 17" key="1">
    <citation type="submission" date="2024-11" db="EMBL/GenBank/DDBJ databases">
        <title>Chromosome-level genome assembly of the freshwater bivalve Anodonta woodiana.</title>
        <authorList>
            <person name="Chen X."/>
        </authorList>
    </citation>
    <scope>NUCLEOTIDE SEQUENCE [LARGE SCALE GENOMIC DNA]</scope>
    <source>
        <strain evidence="16">MN2024</strain>
        <tissue evidence="16">Gills</tissue>
    </source>
</reference>
<dbReference type="EMBL" id="JBJQND010000004">
    <property type="protein sequence ID" value="KAL3879803.1"/>
    <property type="molecule type" value="Genomic_DNA"/>
</dbReference>
<evidence type="ECO:0000256" key="4">
    <source>
        <dbReference type="ARBA" id="ARBA00022723"/>
    </source>
</evidence>
<evidence type="ECO:0000256" key="1">
    <source>
        <dbReference type="ARBA" id="ARBA00007623"/>
    </source>
</evidence>
<feature type="compositionally biased region" description="Polar residues" evidence="13">
    <location>
        <begin position="158"/>
        <end position="174"/>
    </location>
</feature>
<dbReference type="PROSITE" id="PS50203">
    <property type="entry name" value="CALPAIN_CAT"/>
    <property type="match status" value="1"/>
</dbReference>
<feature type="active site" evidence="10 11">
    <location>
        <position position="669"/>
    </location>
</feature>
<evidence type="ECO:0000259" key="15">
    <source>
        <dbReference type="PROSITE" id="PS50203"/>
    </source>
</evidence>
<feature type="domain" description="RanBP2-type" evidence="14">
    <location>
        <begin position="281"/>
        <end position="311"/>
    </location>
</feature>
<evidence type="ECO:0000256" key="6">
    <source>
        <dbReference type="ARBA" id="ARBA00022771"/>
    </source>
</evidence>
<keyword evidence="2" id="KW-0597">Phosphoprotein</keyword>
<evidence type="ECO:0000256" key="5">
    <source>
        <dbReference type="ARBA" id="ARBA00022737"/>
    </source>
</evidence>
<evidence type="ECO:0000256" key="11">
    <source>
        <dbReference type="PROSITE-ProRule" id="PRU00239"/>
    </source>
</evidence>
<dbReference type="GO" id="GO:0008234">
    <property type="term" value="F:cysteine-type peptidase activity"/>
    <property type="evidence" value="ECO:0007669"/>
    <property type="project" value="UniProtKB-UniRule"/>
</dbReference>
<evidence type="ECO:0000256" key="13">
    <source>
        <dbReference type="SAM" id="MobiDB-lite"/>
    </source>
</evidence>
<keyword evidence="7 11" id="KW-0378">Hydrolase</keyword>
<evidence type="ECO:0000259" key="14">
    <source>
        <dbReference type="PROSITE" id="PS50199"/>
    </source>
</evidence>
<protein>
    <recommendedName>
        <fullName evidence="18">Calpain-15</fullName>
    </recommendedName>
</protein>
<feature type="domain" description="RanBP2-type" evidence="14">
    <location>
        <begin position="10"/>
        <end position="39"/>
    </location>
</feature>
<feature type="active site" evidence="10 11">
    <location>
        <position position="852"/>
    </location>
</feature>
<keyword evidence="17" id="KW-1185">Reference proteome</keyword>
<keyword evidence="5" id="KW-0677">Repeat</keyword>
<evidence type="ECO:0000313" key="17">
    <source>
        <dbReference type="Proteomes" id="UP001634394"/>
    </source>
</evidence>
<dbReference type="PROSITE" id="PS50199">
    <property type="entry name" value="ZF_RANBP2_2"/>
    <property type="match status" value="5"/>
</dbReference>
<feature type="compositionally biased region" description="Basic and acidic residues" evidence="13">
    <location>
        <begin position="134"/>
        <end position="157"/>
    </location>
</feature>
<dbReference type="Pfam" id="PF00641">
    <property type="entry name" value="Zn_ribbon_RanBP"/>
    <property type="match status" value="2"/>
</dbReference>
<evidence type="ECO:0008006" key="18">
    <source>
        <dbReference type="Google" id="ProtNLM"/>
    </source>
</evidence>
<feature type="domain" description="RanBP2-type" evidence="14">
    <location>
        <begin position="195"/>
        <end position="224"/>
    </location>
</feature>
<feature type="domain" description="Calpain catalytic" evidence="15">
    <location>
        <begin position="604"/>
        <end position="911"/>
    </location>
</feature>
<dbReference type="PANTHER" id="PTHR10183">
    <property type="entry name" value="CALPAIN"/>
    <property type="match status" value="1"/>
</dbReference>
<keyword evidence="6 12" id="KW-0863">Zinc-finger</keyword>
<evidence type="ECO:0000256" key="8">
    <source>
        <dbReference type="ARBA" id="ARBA00022807"/>
    </source>
</evidence>
<dbReference type="SUPFAM" id="SSF90209">
    <property type="entry name" value="Ran binding protein zinc finger-like"/>
    <property type="match status" value="3"/>
</dbReference>
<dbReference type="Pfam" id="PF00648">
    <property type="entry name" value="Peptidase_C2"/>
    <property type="match status" value="1"/>
</dbReference>
<proteinExistence type="inferred from homology"/>
<comment type="similarity">
    <text evidence="1">Belongs to the peptidase C2 family.</text>
</comment>
<dbReference type="Gene3D" id="2.30.30.380">
    <property type="entry name" value="Zn-finger domain of Sec23/24"/>
    <property type="match status" value="3"/>
</dbReference>
<dbReference type="InterPro" id="IPR038765">
    <property type="entry name" value="Papain-like_cys_pep_sf"/>
</dbReference>
<dbReference type="InterPro" id="IPR001876">
    <property type="entry name" value="Znf_RanBP2"/>
</dbReference>
<dbReference type="AlphaFoldDB" id="A0ABD3X4A0"/>
<feature type="domain" description="RanBP2-type" evidence="14">
    <location>
        <begin position="429"/>
        <end position="459"/>
    </location>
</feature>
<keyword evidence="3 11" id="KW-0645">Protease</keyword>
<dbReference type="Gene3D" id="4.10.1060.10">
    <property type="entry name" value="Zinc finger, RanBP2-type"/>
    <property type="match status" value="1"/>
</dbReference>
<dbReference type="PROSITE" id="PS00139">
    <property type="entry name" value="THIOL_PROTEASE_CYS"/>
    <property type="match status" value="1"/>
</dbReference>
<evidence type="ECO:0000256" key="2">
    <source>
        <dbReference type="ARBA" id="ARBA00022553"/>
    </source>
</evidence>
<accession>A0ABD3X4A0</accession>
<organism evidence="16 17">
    <name type="scientific">Sinanodonta woodiana</name>
    <name type="common">Chinese pond mussel</name>
    <name type="synonym">Anodonta woodiana</name>
    <dbReference type="NCBI Taxonomy" id="1069815"/>
    <lineage>
        <taxon>Eukaryota</taxon>
        <taxon>Metazoa</taxon>
        <taxon>Spiralia</taxon>
        <taxon>Lophotrochozoa</taxon>
        <taxon>Mollusca</taxon>
        <taxon>Bivalvia</taxon>
        <taxon>Autobranchia</taxon>
        <taxon>Heteroconchia</taxon>
        <taxon>Palaeoheterodonta</taxon>
        <taxon>Unionida</taxon>
        <taxon>Unionoidea</taxon>
        <taxon>Unionidae</taxon>
        <taxon>Unioninae</taxon>
        <taxon>Sinanodonta</taxon>
    </lineage>
</organism>
<keyword evidence="4" id="KW-0479">Metal-binding</keyword>
<dbReference type="PROSITE" id="PS01358">
    <property type="entry name" value="ZF_RANBP2_1"/>
    <property type="match status" value="5"/>
</dbReference>
<evidence type="ECO:0000256" key="9">
    <source>
        <dbReference type="ARBA" id="ARBA00022833"/>
    </source>
</evidence>
<evidence type="ECO:0000256" key="7">
    <source>
        <dbReference type="ARBA" id="ARBA00022801"/>
    </source>
</evidence>
<sequence>MGDEVFVVQDDGEWSCGTCTFDNSSSALACAMCRSRRPPDKPSVIPPKSPMIPSAPYLFVNGHEDVAMAVDQVDGPVIGMKEKTPPLPKKKVIERPPKGRGISHSSHANGLIARGSQGSPSKTPRTMQNATKDSGAKKDNKGAKKKDQSSAVQKEKPQSNGTSQGKTPDGTSYLCSLKEENGPVKTTVSDMEVEFSDQWICAKCSTPNQNSNQNCSICDSLKGEAFVIVENHFKKPNNKAGKIDKTMECVANNNEKSKQNACDSDMTNVTNNIVTAGDGSKEQEDWTCARCTLKNMMTKNRCDVCETPRFSKLPKEEDIPDVKLLPSPILDNNHSNGAEGMKKGLGANADSAALEEYTEWKCEQCGFSCNPSWSEKCGCGKVKRPFENKPKQSEETNTKSPKLPPISESSKKKPSAGSPKIQQSKLSPKNDHYWNCVRCTFKNSKTFKSCQACGASKQASGSPDKWTCPRCTLQNHISNVSCSACGCKKDQVLATSGPLLTTEEEMEVDGVISPIKTLTKVKPGEWRCLMCTFINLERGGPICKMCRYHINSDSNKQILVSPGTIRPIRSQYNSLATDLEKVDNSDAQELWEHIVMFCKQNKEKFVDDSFPPIPKSLFFDVKKPFTSTDIEWRDIVSIKQSERGAAKIPWAVYRTPLPDDISQGVLGNCWFLSALAVLAERPELVEKIIMTKDYCPEGAYVVRLCKDGYWQMVLIDDVFPCDNYGRLVFSQAKRRQLWVPLIEKAMAKLHGCYEALVSGKCIEGLSTLTGAPCSNLPLQSGPRGEDDVDLDLIWAKLLSSRESGFLMGASCGGGSAKATDEQYENLGLRTRHAYSILDVKGINQHKLLRLRNPWGRFSWKGDWSDSSPQWNTLSQEQRDALMPQGAMAGVFWMSLEDLIKYFDTVDICKVCPSWYETRIQVSLPHNSQEPLMLVKLTVAYTTELEVGLFQTGVRGNENPNVSTSDLMIIILRYTDNLHQAFGPLIAYSKRQLRSFVGCNAMLEPGEYVVMGLSFNIWTQGFCPKPHQCVISLHYSKTIMVEELEAKGPKYQYAMADAIIALAVAKGSKEGIRDGVTVYTLMKGWSGGIFVVENRFPSEYLNLKCDCKDSSNMVSTRGRLDCVDCVPPLHRQVIMVLTQLERTSAYHLSRRIINRVNSHGRGLGDWAPPGVFHEPPLSHYTAGLHTPRPL</sequence>
<evidence type="ECO:0000256" key="10">
    <source>
        <dbReference type="PIRSR" id="PIRSR622684-1"/>
    </source>
</evidence>
<dbReference type="Gene3D" id="3.90.70.10">
    <property type="entry name" value="Cysteine proteinases"/>
    <property type="match status" value="1"/>
</dbReference>
<keyword evidence="8 11" id="KW-0788">Thiol protease</keyword>
<gene>
    <name evidence="16" type="ORF">ACJMK2_032085</name>
</gene>
<dbReference type="PANTHER" id="PTHR10183:SF382">
    <property type="entry name" value="CALPAIN-15"/>
    <property type="match status" value="1"/>
</dbReference>
<dbReference type="SMART" id="SM00547">
    <property type="entry name" value="ZnF_RBZ"/>
    <property type="match status" value="6"/>
</dbReference>
<feature type="compositionally biased region" description="Low complexity" evidence="13">
    <location>
        <begin position="399"/>
        <end position="408"/>
    </location>
</feature>
<feature type="domain" description="RanBP2-type" evidence="14">
    <location>
        <begin position="462"/>
        <end position="491"/>
    </location>
</feature>
<keyword evidence="9" id="KW-0862">Zinc</keyword>
<evidence type="ECO:0000256" key="3">
    <source>
        <dbReference type="ARBA" id="ARBA00022670"/>
    </source>
</evidence>
<dbReference type="Proteomes" id="UP001634394">
    <property type="component" value="Unassembled WGS sequence"/>
</dbReference>
<dbReference type="CDD" id="cd00044">
    <property type="entry name" value="CysPc"/>
    <property type="match status" value="1"/>
</dbReference>
<feature type="compositionally biased region" description="Basic and acidic residues" evidence="13">
    <location>
        <begin position="387"/>
        <end position="397"/>
    </location>
</feature>
<comment type="caution">
    <text evidence="16">The sequence shown here is derived from an EMBL/GenBank/DDBJ whole genome shotgun (WGS) entry which is preliminary data.</text>
</comment>
<dbReference type="SMART" id="SM00230">
    <property type="entry name" value="CysPc"/>
    <property type="match status" value="1"/>
</dbReference>
<feature type="compositionally biased region" description="Polar residues" evidence="13">
    <location>
        <begin position="116"/>
        <end position="131"/>
    </location>
</feature>
<dbReference type="InterPro" id="IPR000169">
    <property type="entry name" value="Pept_cys_AS"/>
</dbReference>
<dbReference type="GO" id="GO:0006508">
    <property type="term" value="P:proteolysis"/>
    <property type="evidence" value="ECO:0007669"/>
    <property type="project" value="UniProtKB-KW"/>
</dbReference>
<dbReference type="SUPFAM" id="SSF54001">
    <property type="entry name" value="Cysteine proteinases"/>
    <property type="match status" value="1"/>
</dbReference>
<dbReference type="GO" id="GO:0008270">
    <property type="term" value="F:zinc ion binding"/>
    <property type="evidence" value="ECO:0007669"/>
    <property type="project" value="UniProtKB-KW"/>
</dbReference>
<feature type="region of interest" description="Disordered" evidence="13">
    <location>
        <begin position="387"/>
        <end position="426"/>
    </location>
</feature>
<feature type="region of interest" description="Disordered" evidence="13">
    <location>
        <begin position="79"/>
        <end position="176"/>
    </location>
</feature>
<dbReference type="InterPro" id="IPR001300">
    <property type="entry name" value="Peptidase_C2_calpain_cat"/>
</dbReference>
<name>A0ABD3X4A0_SINWO</name>
<feature type="region of interest" description="Disordered" evidence="13">
    <location>
        <begin position="324"/>
        <end position="343"/>
    </location>
</feature>
<evidence type="ECO:0000313" key="16">
    <source>
        <dbReference type="EMBL" id="KAL3879803.1"/>
    </source>
</evidence>
<evidence type="ECO:0000256" key="12">
    <source>
        <dbReference type="PROSITE-ProRule" id="PRU00322"/>
    </source>
</evidence>
<dbReference type="InterPro" id="IPR022684">
    <property type="entry name" value="Calpain_cysteine_protease"/>
</dbReference>
<dbReference type="InterPro" id="IPR036443">
    <property type="entry name" value="Znf_RanBP2_sf"/>
</dbReference>
<dbReference type="PRINTS" id="PR00704">
    <property type="entry name" value="CALPAIN"/>
</dbReference>